<dbReference type="STRING" id="586416.GZ22_04600"/>
<name>A0A285NYA6_9BACI</name>
<dbReference type="EMBL" id="OBEK01000003">
    <property type="protein sequence ID" value="SNZ14472.1"/>
    <property type="molecule type" value="Genomic_DNA"/>
</dbReference>
<reference evidence="2" key="1">
    <citation type="submission" date="2017-09" db="EMBL/GenBank/DDBJ databases">
        <authorList>
            <person name="Varghese N."/>
            <person name="Submissions S."/>
        </authorList>
    </citation>
    <scope>NUCLEOTIDE SEQUENCE [LARGE SCALE GENOMIC DNA]</scope>
    <source>
        <strain evidence="2">CGMCC 1.8913</strain>
    </source>
</reference>
<dbReference type="InterPro" id="IPR025431">
    <property type="entry name" value="YhdB-like"/>
</dbReference>
<evidence type="ECO:0000313" key="2">
    <source>
        <dbReference type="Proteomes" id="UP000219356"/>
    </source>
</evidence>
<accession>A0A285NYA6</accession>
<proteinExistence type="predicted"/>
<organism evidence="1 2">
    <name type="scientific">Terribacillus aidingensis</name>
    <dbReference type="NCBI Taxonomy" id="586416"/>
    <lineage>
        <taxon>Bacteria</taxon>
        <taxon>Bacillati</taxon>
        <taxon>Bacillota</taxon>
        <taxon>Bacilli</taxon>
        <taxon>Bacillales</taxon>
        <taxon>Bacillaceae</taxon>
        <taxon>Terribacillus</taxon>
    </lineage>
</organism>
<dbReference type="Proteomes" id="UP000219356">
    <property type="component" value="Unassembled WGS sequence"/>
</dbReference>
<dbReference type="Pfam" id="PF14148">
    <property type="entry name" value="YhdB"/>
    <property type="match status" value="1"/>
</dbReference>
<keyword evidence="2" id="KW-1185">Reference proteome</keyword>
<evidence type="ECO:0000313" key="1">
    <source>
        <dbReference type="EMBL" id="SNZ14472.1"/>
    </source>
</evidence>
<sequence length="88" mass="10332">MYPGRKGMPNMKIQDYEKALMFTIWGQWDDLLVLMVRTNDDLLSKRIEIFLHAFHYPSKQHAVVSSHEELIQYIDHALGHTSLYALDV</sequence>
<dbReference type="AlphaFoldDB" id="A0A285NYA6"/>
<gene>
    <name evidence="1" type="ORF">SAMN05421503_2411</name>
</gene>
<protein>
    <submittedName>
        <fullName evidence="1">YhdB-like protein</fullName>
    </submittedName>
</protein>